<comment type="similarity">
    <text evidence="7">Belongs to the RuBisCO small chain family.</text>
</comment>
<evidence type="ECO:0000256" key="5">
    <source>
        <dbReference type="ARBA" id="ARBA00023238"/>
    </source>
</evidence>
<dbReference type="InterPro" id="IPR024681">
    <property type="entry name" value="RuBisCO_ssu"/>
</dbReference>
<evidence type="ECO:0000256" key="6">
    <source>
        <dbReference type="ARBA" id="ARBA00023300"/>
    </source>
</evidence>
<keyword evidence="6 7" id="KW-0120">Carbon dioxide fixation</keyword>
<dbReference type="PRINTS" id="PR00152">
    <property type="entry name" value="RUBISCOSMALL"/>
</dbReference>
<dbReference type="PANTHER" id="PTHR31262:SF10">
    <property type="entry name" value="RIBULOSE BISPHOSPHATE CARBOXYLASE SMALL SUBUNIT 1A, CHLOROPLASTIC-RELATED"/>
    <property type="match status" value="1"/>
</dbReference>
<keyword evidence="3" id="KW-0113">Calvin cycle</keyword>
<dbReference type="InterPro" id="IPR036385">
    <property type="entry name" value="RuBisCO_ssu_sf"/>
</dbReference>
<protein>
    <recommendedName>
        <fullName evidence="7">Ribulose bisphosphate carboxylase small subunit</fullName>
        <shortName evidence="7">RuBisCO small subunit</shortName>
    </recommendedName>
</protein>
<comment type="subunit">
    <text evidence="7">Heterohexadecamer of 8 large and 8 small subunits.</text>
</comment>
<dbReference type="OrthoDB" id="730667at2759"/>
<organism evidence="10 11">
    <name type="scientific">Vanilla planifolia</name>
    <name type="common">Vanilla</name>
    <dbReference type="NCBI Taxonomy" id="51239"/>
    <lineage>
        <taxon>Eukaryota</taxon>
        <taxon>Viridiplantae</taxon>
        <taxon>Streptophyta</taxon>
        <taxon>Embryophyta</taxon>
        <taxon>Tracheophyta</taxon>
        <taxon>Spermatophyta</taxon>
        <taxon>Magnoliopsida</taxon>
        <taxon>Liliopsida</taxon>
        <taxon>Asparagales</taxon>
        <taxon>Orchidaceae</taxon>
        <taxon>Vanilloideae</taxon>
        <taxon>Vanilleae</taxon>
        <taxon>Vanilla</taxon>
    </lineage>
</organism>
<comment type="caution">
    <text evidence="10">The sequence shown here is derived from an EMBL/GenBank/DDBJ whole genome shotgun (WGS) entry which is preliminary data.</text>
</comment>
<dbReference type="InterPro" id="IPR000894">
    <property type="entry name" value="RuBisCO_ssu_dom"/>
</dbReference>
<feature type="region of interest" description="Disordered" evidence="8">
    <location>
        <begin position="150"/>
        <end position="178"/>
    </location>
</feature>
<keyword evidence="5 7" id="KW-0601">Photorespiration</keyword>
<dbReference type="GO" id="GO:0019253">
    <property type="term" value="P:reductive pentose-phosphate cycle"/>
    <property type="evidence" value="ECO:0007669"/>
    <property type="project" value="UniProtKB-KW"/>
</dbReference>
<evidence type="ECO:0000256" key="4">
    <source>
        <dbReference type="ARBA" id="ARBA00022640"/>
    </source>
</evidence>
<accession>A0A835Q3D6</accession>
<evidence type="ECO:0000313" key="11">
    <source>
        <dbReference type="Proteomes" id="UP000639772"/>
    </source>
</evidence>
<dbReference type="EMBL" id="JADCNM010000010">
    <property type="protein sequence ID" value="KAG0465546.1"/>
    <property type="molecule type" value="Genomic_DNA"/>
</dbReference>
<dbReference type="GO" id="GO:0009853">
    <property type="term" value="P:photorespiration"/>
    <property type="evidence" value="ECO:0007669"/>
    <property type="project" value="UniProtKB-UniRule"/>
</dbReference>
<keyword evidence="4 7" id="KW-0934">Plastid</keyword>
<comment type="function">
    <text evidence="7">RuBisCO catalyzes two reactions: the carboxylation of D-ribulose 1,5-bisphosphate, the primary event in carbon dioxide fixation, as well as the oxidative fragmentation of the pentose substrate. Both reactions occur simultaneously and in competition at the same active site. Although the small subunit is not catalytic it is essential for maximal activity.</text>
</comment>
<dbReference type="AlphaFoldDB" id="A0A835Q3D6"/>
<reference evidence="10 11" key="1">
    <citation type="journal article" date="2020" name="Nat. Food">
        <title>A phased Vanilla planifolia genome enables genetic improvement of flavour and production.</title>
        <authorList>
            <person name="Hasing T."/>
            <person name="Tang H."/>
            <person name="Brym M."/>
            <person name="Khazi F."/>
            <person name="Huang T."/>
            <person name="Chambers A.H."/>
        </authorList>
    </citation>
    <scope>NUCLEOTIDE SEQUENCE [LARGE SCALE GENOMIC DNA]</scope>
    <source>
        <tissue evidence="10">Leaf</tissue>
    </source>
</reference>
<evidence type="ECO:0000256" key="1">
    <source>
        <dbReference type="ARBA" id="ARBA00022528"/>
    </source>
</evidence>
<keyword evidence="2 7" id="KW-0602">Photosynthesis</keyword>
<feature type="domain" description="Ribulose bisphosphate carboxylase small subunit" evidence="9">
    <location>
        <begin position="84"/>
        <end position="138"/>
    </location>
</feature>
<dbReference type="Proteomes" id="UP000639772">
    <property type="component" value="Chromosome 10"/>
</dbReference>
<feature type="region of interest" description="Disordered" evidence="8">
    <location>
        <begin position="1"/>
        <end position="20"/>
    </location>
</feature>
<name>A0A835Q3D6_VANPL</name>
<evidence type="ECO:0000259" key="9">
    <source>
        <dbReference type="SMART" id="SM00961"/>
    </source>
</evidence>
<keyword evidence="1" id="KW-0150">Chloroplast</keyword>
<dbReference type="SMART" id="SM00961">
    <property type="entry name" value="RuBisCO_small"/>
    <property type="match status" value="1"/>
</dbReference>
<evidence type="ECO:0000256" key="3">
    <source>
        <dbReference type="ARBA" id="ARBA00022567"/>
    </source>
</evidence>
<dbReference type="PANTHER" id="PTHR31262">
    <property type="entry name" value="RIBULOSE BISPHOSPHATE CARBOXYLASE SMALL CHAIN 1, CHLOROPLASTIC"/>
    <property type="match status" value="1"/>
</dbReference>
<dbReference type="SUPFAM" id="SSF55239">
    <property type="entry name" value="RuBisCO, small subunit"/>
    <property type="match status" value="1"/>
</dbReference>
<dbReference type="Pfam" id="PF00101">
    <property type="entry name" value="RuBisCO_small"/>
    <property type="match status" value="1"/>
</dbReference>
<evidence type="ECO:0000256" key="8">
    <source>
        <dbReference type="SAM" id="MobiDB-lite"/>
    </source>
</evidence>
<gene>
    <name evidence="10" type="ORF">HPP92_019710</name>
</gene>
<evidence type="ECO:0000313" key="10">
    <source>
        <dbReference type="EMBL" id="KAG0465546.1"/>
    </source>
</evidence>
<proteinExistence type="inferred from homology"/>
<evidence type="ECO:0000256" key="2">
    <source>
        <dbReference type="ARBA" id="ARBA00022531"/>
    </source>
</evidence>
<dbReference type="Gene3D" id="3.30.190.10">
    <property type="entry name" value="Ribulose bisphosphate carboxylase, small subunit"/>
    <property type="match status" value="1"/>
</dbReference>
<evidence type="ECO:0000256" key="7">
    <source>
        <dbReference type="RuleBase" id="RU003627"/>
    </source>
</evidence>
<sequence length="178" mass="19467">MASTMLPGDKRHSTDLSHLPSNGRIRCMLVAHRGKKKFERLSTSRPLRRAAAEADRIPPPVEVGPCLNSARWVSCRATTTGRPGTTTGGTGPWKLPMFRCTDAVQVAKELQECKKEYPDAFVRIIGFDNVRQARIITPIGKPGRVLRVTKSKRAGQASSPGSAGRSRDASFGWIEVTN</sequence>